<gene>
    <name evidence="2" type="ORF">RGQ29_024474</name>
</gene>
<organism evidence="2 3">
    <name type="scientific">Quercus rubra</name>
    <name type="common">Northern red oak</name>
    <name type="synonym">Quercus borealis</name>
    <dbReference type="NCBI Taxonomy" id="3512"/>
    <lineage>
        <taxon>Eukaryota</taxon>
        <taxon>Viridiplantae</taxon>
        <taxon>Streptophyta</taxon>
        <taxon>Embryophyta</taxon>
        <taxon>Tracheophyta</taxon>
        <taxon>Spermatophyta</taxon>
        <taxon>Magnoliopsida</taxon>
        <taxon>eudicotyledons</taxon>
        <taxon>Gunneridae</taxon>
        <taxon>Pentapetalae</taxon>
        <taxon>rosids</taxon>
        <taxon>fabids</taxon>
        <taxon>Fagales</taxon>
        <taxon>Fagaceae</taxon>
        <taxon>Quercus</taxon>
    </lineage>
</organism>
<sequence>MFQLLSLSSIDCFISFQPSNSICKVFDEDNSSVRESSNDRPMRKKEAIRSREKNVQSIHSVEENYLHSCFAHTGEGLYILETLMFEVSEQGDFI</sequence>
<dbReference type="EMBL" id="JAXUIC010000007">
    <property type="protein sequence ID" value="KAK4580837.1"/>
    <property type="molecule type" value="Genomic_DNA"/>
</dbReference>
<protein>
    <submittedName>
        <fullName evidence="2">Uncharacterized protein</fullName>
    </submittedName>
</protein>
<evidence type="ECO:0000256" key="1">
    <source>
        <dbReference type="SAM" id="MobiDB-lite"/>
    </source>
</evidence>
<dbReference type="AlphaFoldDB" id="A0AAN7EV57"/>
<feature type="region of interest" description="Disordered" evidence="1">
    <location>
        <begin position="30"/>
        <end position="49"/>
    </location>
</feature>
<evidence type="ECO:0000313" key="2">
    <source>
        <dbReference type="EMBL" id="KAK4580837.1"/>
    </source>
</evidence>
<dbReference type="Proteomes" id="UP001324115">
    <property type="component" value="Unassembled WGS sequence"/>
</dbReference>
<feature type="compositionally biased region" description="Basic and acidic residues" evidence="1">
    <location>
        <begin position="36"/>
        <end position="49"/>
    </location>
</feature>
<accession>A0AAN7EV57</accession>
<comment type="caution">
    <text evidence="2">The sequence shown here is derived from an EMBL/GenBank/DDBJ whole genome shotgun (WGS) entry which is preliminary data.</text>
</comment>
<name>A0AAN7EV57_QUERU</name>
<proteinExistence type="predicted"/>
<evidence type="ECO:0000313" key="3">
    <source>
        <dbReference type="Proteomes" id="UP001324115"/>
    </source>
</evidence>
<keyword evidence="3" id="KW-1185">Reference proteome</keyword>
<reference evidence="2 3" key="1">
    <citation type="journal article" date="2023" name="G3 (Bethesda)">
        <title>A haplotype-resolved chromosome-scale genome for Quercus rubra L. provides insights into the genetics of adaptive traits for red oak species.</title>
        <authorList>
            <person name="Kapoor B."/>
            <person name="Jenkins J."/>
            <person name="Schmutz J."/>
            <person name="Zhebentyayeva T."/>
            <person name="Kuelheim C."/>
            <person name="Coggeshall M."/>
            <person name="Heim C."/>
            <person name="Lasky J.R."/>
            <person name="Leites L."/>
            <person name="Islam-Faridi N."/>
            <person name="Romero-Severson J."/>
            <person name="DeLeo V.L."/>
            <person name="Lucas S.M."/>
            <person name="Lazic D."/>
            <person name="Gailing O."/>
            <person name="Carlson J."/>
            <person name="Staton M."/>
        </authorList>
    </citation>
    <scope>NUCLEOTIDE SEQUENCE [LARGE SCALE GENOMIC DNA]</scope>
    <source>
        <strain evidence="2">Pseudo-F2</strain>
    </source>
</reference>